<organism evidence="7 8">
    <name type="scientific">Caulobacter ginsengisoli</name>
    <dbReference type="NCBI Taxonomy" id="400775"/>
    <lineage>
        <taxon>Bacteria</taxon>
        <taxon>Pseudomonadati</taxon>
        <taxon>Pseudomonadota</taxon>
        <taxon>Alphaproteobacteria</taxon>
        <taxon>Caulobacterales</taxon>
        <taxon>Caulobacteraceae</taxon>
        <taxon>Caulobacter</taxon>
    </lineage>
</organism>
<keyword evidence="8" id="KW-1185">Reference proteome</keyword>
<reference evidence="7 8" key="1">
    <citation type="submission" date="2023-07" db="EMBL/GenBank/DDBJ databases">
        <title>Genomic Encyclopedia of Type Strains, Phase IV (KMG-IV): sequencing the most valuable type-strain genomes for metagenomic binning, comparative biology and taxonomic classification.</title>
        <authorList>
            <person name="Goeker M."/>
        </authorList>
    </citation>
    <scope>NUCLEOTIDE SEQUENCE [LARGE SCALE GENOMIC DNA]</scope>
    <source>
        <strain evidence="7 8">DSM 18695</strain>
    </source>
</reference>
<sequence length="543" mass="56609">MTDLPSPAAPPTRARASLVPKLYTTLTTGYGWGPFRTDLLAGLTVAIVALPLAMALAIASGATPDKGLITVVIAGFLISALGGSRVQIGGPTGAFVVVVFNVIQQHGYDGLILATLMAGAILAVAGWTRLGGYIRYVPEPVVTGFTAGIAVIIFSSQVRDLLGLSMTGVPADFFDKWAAFWAARDSLTPWAVGLSAGCLLAIVLFRRFAPRLPGFLIVVAGASVIAALAQLPVETIGSRFGELSAALPAPHLPAISLARLRELAPSALTIAFLAGVESLLSAVVADGMIGTRHRSNAELVAQGAANFASALFGGLPATGAIARTATNVRSGGRSPVAGMAHAVFVLVFMLVAGHWMTFVPLASLAAILVLVAWNMSEIPRFRRLLRAPMGDRVVLLASFLLTVTVDLTVAIAVGVVLAAVVFMHRMAELAGVEQGVSLGGQEEEDDHVLAEQAGETRTYRLRGPLFFGAASGLSELLTSLLASGSGLPRTFRLDMTDVPLVDASGVGVLREFTERCEKHGVKVRLENTQAQPARVLKAMGVEV</sequence>
<evidence type="ECO:0000256" key="5">
    <source>
        <dbReference type="SAM" id="Phobius"/>
    </source>
</evidence>
<evidence type="ECO:0000313" key="7">
    <source>
        <dbReference type="EMBL" id="MDQ0464770.1"/>
    </source>
</evidence>
<feature type="transmembrane region" description="Helical" evidence="5">
    <location>
        <begin position="342"/>
        <end position="373"/>
    </location>
</feature>
<dbReference type="Pfam" id="PF01740">
    <property type="entry name" value="STAS"/>
    <property type="match status" value="1"/>
</dbReference>
<dbReference type="PROSITE" id="PS50801">
    <property type="entry name" value="STAS"/>
    <property type="match status" value="1"/>
</dbReference>
<dbReference type="SUPFAM" id="SSF52091">
    <property type="entry name" value="SpoIIaa-like"/>
    <property type="match status" value="1"/>
</dbReference>
<proteinExistence type="predicted"/>
<name>A0ABU0IRX5_9CAUL</name>
<feature type="transmembrane region" description="Helical" evidence="5">
    <location>
        <begin position="393"/>
        <end position="422"/>
    </location>
</feature>
<dbReference type="EMBL" id="JAUSVS010000004">
    <property type="protein sequence ID" value="MDQ0464770.1"/>
    <property type="molecule type" value="Genomic_DNA"/>
</dbReference>
<accession>A0ABU0IRX5</accession>
<feature type="transmembrane region" description="Helical" evidence="5">
    <location>
        <begin position="39"/>
        <end position="60"/>
    </location>
</feature>
<dbReference type="InterPro" id="IPR002645">
    <property type="entry name" value="STAS_dom"/>
</dbReference>
<comment type="subcellular location">
    <subcellularLocation>
        <location evidence="1">Membrane</location>
        <topology evidence="1">Multi-pass membrane protein</topology>
    </subcellularLocation>
</comment>
<feature type="transmembrane region" description="Helical" evidence="5">
    <location>
        <begin position="212"/>
        <end position="233"/>
    </location>
</feature>
<dbReference type="PANTHER" id="PTHR11814">
    <property type="entry name" value="SULFATE TRANSPORTER"/>
    <property type="match status" value="1"/>
</dbReference>
<evidence type="ECO:0000313" key="8">
    <source>
        <dbReference type="Proteomes" id="UP001228905"/>
    </source>
</evidence>
<dbReference type="RefSeq" id="WP_307349665.1">
    <property type="nucleotide sequence ID" value="NZ_JAUSVS010000004.1"/>
</dbReference>
<feature type="transmembrane region" description="Helical" evidence="5">
    <location>
        <begin position="108"/>
        <end position="128"/>
    </location>
</feature>
<keyword evidence="4 5" id="KW-0472">Membrane</keyword>
<protein>
    <submittedName>
        <fullName evidence="7">SulP family sulfate permease</fullName>
    </submittedName>
</protein>
<gene>
    <name evidence="7" type="ORF">QO010_002554</name>
</gene>
<dbReference type="CDD" id="cd07042">
    <property type="entry name" value="STAS_SulP_like_sulfate_transporter"/>
    <property type="match status" value="1"/>
</dbReference>
<dbReference type="Gene3D" id="3.30.750.24">
    <property type="entry name" value="STAS domain"/>
    <property type="match status" value="1"/>
</dbReference>
<dbReference type="InterPro" id="IPR001902">
    <property type="entry name" value="SLC26A/SulP_fam"/>
</dbReference>
<evidence type="ECO:0000259" key="6">
    <source>
        <dbReference type="PROSITE" id="PS50801"/>
    </source>
</evidence>
<keyword evidence="2 5" id="KW-0812">Transmembrane</keyword>
<comment type="caution">
    <text evidence="7">The sequence shown here is derived from an EMBL/GenBank/DDBJ whole genome shotgun (WGS) entry which is preliminary data.</text>
</comment>
<evidence type="ECO:0000256" key="3">
    <source>
        <dbReference type="ARBA" id="ARBA00022989"/>
    </source>
</evidence>
<feature type="transmembrane region" description="Helical" evidence="5">
    <location>
        <begin position="267"/>
        <end position="287"/>
    </location>
</feature>
<feature type="transmembrane region" description="Helical" evidence="5">
    <location>
        <begin position="67"/>
        <end position="88"/>
    </location>
</feature>
<dbReference type="InterPro" id="IPR036513">
    <property type="entry name" value="STAS_dom_sf"/>
</dbReference>
<feature type="transmembrane region" description="Helical" evidence="5">
    <location>
        <begin position="140"/>
        <end position="158"/>
    </location>
</feature>
<feature type="transmembrane region" description="Helical" evidence="5">
    <location>
        <begin position="299"/>
        <end position="322"/>
    </location>
</feature>
<feature type="transmembrane region" description="Helical" evidence="5">
    <location>
        <begin position="187"/>
        <end position="205"/>
    </location>
</feature>
<dbReference type="Proteomes" id="UP001228905">
    <property type="component" value="Unassembled WGS sequence"/>
</dbReference>
<evidence type="ECO:0000256" key="2">
    <source>
        <dbReference type="ARBA" id="ARBA00022692"/>
    </source>
</evidence>
<evidence type="ECO:0000256" key="1">
    <source>
        <dbReference type="ARBA" id="ARBA00004141"/>
    </source>
</evidence>
<keyword evidence="3 5" id="KW-1133">Transmembrane helix</keyword>
<dbReference type="InterPro" id="IPR011547">
    <property type="entry name" value="SLC26A/SulP_dom"/>
</dbReference>
<evidence type="ECO:0000256" key="4">
    <source>
        <dbReference type="ARBA" id="ARBA00023136"/>
    </source>
</evidence>
<feature type="domain" description="STAS" evidence="6">
    <location>
        <begin position="446"/>
        <end position="543"/>
    </location>
</feature>
<dbReference type="Pfam" id="PF00916">
    <property type="entry name" value="Sulfate_transp"/>
    <property type="match status" value="1"/>
</dbReference>